<evidence type="ECO:0000313" key="1">
    <source>
        <dbReference type="EMBL" id="PBK80371.1"/>
    </source>
</evidence>
<dbReference type="InParanoid" id="A0A2H3CBC7"/>
<organism evidence="1 2">
    <name type="scientific">Armillaria gallica</name>
    <name type="common">Bulbous honey fungus</name>
    <name type="synonym">Armillaria bulbosa</name>
    <dbReference type="NCBI Taxonomy" id="47427"/>
    <lineage>
        <taxon>Eukaryota</taxon>
        <taxon>Fungi</taxon>
        <taxon>Dikarya</taxon>
        <taxon>Basidiomycota</taxon>
        <taxon>Agaricomycotina</taxon>
        <taxon>Agaricomycetes</taxon>
        <taxon>Agaricomycetidae</taxon>
        <taxon>Agaricales</taxon>
        <taxon>Marasmiineae</taxon>
        <taxon>Physalacriaceae</taxon>
        <taxon>Armillaria</taxon>
    </lineage>
</organism>
<dbReference type="EMBL" id="KZ293746">
    <property type="protein sequence ID" value="PBK80371.1"/>
    <property type="molecule type" value="Genomic_DNA"/>
</dbReference>
<dbReference type="Proteomes" id="UP000217790">
    <property type="component" value="Unassembled WGS sequence"/>
</dbReference>
<proteinExistence type="predicted"/>
<sequence length="63" mass="7576">MLEVQQLRIGNHNVIKCKSTIRRTKVRIKQDKDTESEIGHHDVDGGRNFLHRVCYFRKYQDTY</sequence>
<gene>
    <name evidence="1" type="ORF">ARMGADRAFT_1020931</name>
</gene>
<keyword evidence="2" id="KW-1185">Reference proteome</keyword>
<evidence type="ECO:0000313" key="2">
    <source>
        <dbReference type="Proteomes" id="UP000217790"/>
    </source>
</evidence>
<name>A0A2H3CBC7_ARMGA</name>
<protein>
    <submittedName>
        <fullName evidence="1">Uncharacterized protein</fullName>
    </submittedName>
</protein>
<accession>A0A2H3CBC7</accession>
<reference evidence="2" key="1">
    <citation type="journal article" date="2017" name="Nat. Ecol. Evol.">
        <title>Genome expansion and lineage-specific genetic innovations in the forest pathogenic fungi Armillaria.</title>
        <authorList>
            <person name="Sipos G."/>
            <person name="Prasanna A.N."/>
            <person name="Walter M.C."/>
            <person name="O'Connor E."/>
            <person name="Balint B."/>
            <person name="Krizsan K."/>
            <person name="Kiss B."/>
            <person name="Hess J."/>
            <person name="Varga T."/>
            <person name="Slot J."/>
            <person name="Riley R."/>
            <person name="Boka B."/>
            <person name="Rigling D."/>
            <person name="Barry K."/>
            <person name="Lee J."/>
            <person name="Mihaltcheva S."/>
            <person name="LaButti K."/>
            <person name="Lipzen A."/>
            <person name="Waldron R."/>
            <person name="Moloney N.M."/>
            <person name="Sperisen C."/>
            <person name="Kredics L."/>
            <person name="Vagvoelgyi C."/>
            <person name="Patrignani A."/>
            <person name="Fitzpatrick D."/>
            <person name="Nagy I."/>
            <person name="Doyle S."/>
            <person name="Anderson J.B."/>
            <person name="Grigoriev I.V."/>
            <person name="Gueldener U."/>
            <person name="Muensterkoetter M."/>
            <person name="Nagy L.G."/>
        </authorList>
    </citation>
    <scope>NUCLEOTIDE SEQUENCE [LARGE SCALE GENOMIC DNA]</scope>
    <source>
        <strain evidence="2">Ar21-2</strain>
    </source>
</reference>
<dbReference type="AlphaFoldDB" id="A0A2H3CBC7"/>